<dbReference type="OrthoDB" id="19533at10239"/>
<proteinExistence type="predicted"/>
<dbReference type="KEGG" id="vg:23679650"/>
<accession>A0A068F3N4</accession>
<dbReference type="Proteomes" id="UP000027491">
    <property type="component" value="Segment"/>
</dbReference>
<dbReference type="EMBL" id="KJ567043">
    <property type="protein sequence ID" value="AID58963.1"/>
    <property type="molecule type" value="Genomic_DNA"/>
</dbReference>
<organism evidence="1 2">
    <name type="scientific">Mycobacterium phage Gaia</name>
    <dbReference type="NCBI Taxonomy" id="1486472"/>
    <lineage>
        <taxon>Viruses</taxon>
        <taxon>Duplodnaviria</taxon>
        <taxon>Heunggongvirae</taxon>
        <taxon>Uroviricota</taxon>
        <taxon>Caudoviricetes</taxon>
        <taxon>Gaiavirus</taxon>
        <taxon>Gaiavirus gaia</taxon>
    </lineage>
</organism>
<evidence type="ECO:0000313" key="1">
    <source>
        <dbReference type="EMBL" id="AID58963.1"/>
    </source>
</evidence>
<name>A0A068F3N4_9CAUD</name>
<keyword evidence="2" id="KW-1185">Reference proteome</keyword>
<reference evidence="1 2" key="1">
    <citation type="submission" date="2014-03" db="EMBL/GenBank/DDBJ databases">
        <authorList>
            <person name="Yoder B.A."/>
            <person name="Colicchio M.A."/>
            <person name="Schafer C.E."/>
            <person name="Abrahim M.R."/>
            <person name="Adkins N.L."/>
            <person name="Burke K.A."/>
            <person name="Churilla B.M."/>
            <person name="Cohen K.L."/>
            <person name="Fasoranti T.O."/>
            <person name="Genkil J.S."/>
            <person name="Kramer Z.J."/>
            <person name="Prout A.K."/>
            <person name="Schwarz A.G."/>
            <person name="Tish M."/>
            <person name="Vispute N."/>
            <person name="Wilkes K.E."/>
            <person name="Williams C.R."/>
            <person name="Xiao X."/>
            <person name="Yu V.J."/>
            <person name="Lapin J.S."/>
            <person name="Ott C.T."/>
            <person name="Walburn T.D."/>
            <person name="Bradley K.W."/>
            <person name="Clarke D.Q."/>
            <person name="Lewis M.F."/>
            <person name="Barker L.P."/>
            <person name="Bailey C."/>
            <person name="Asai D.J."/>
            <person name="Bowman C.A."/>
            <person name="Russell D.A."/>
            <person name="Pope W.H."/>
            <person name="Jacobs-Sera D."/>
            <person name="Hendrix R.W."/>
            <person name="Hatfull G.F."/>
        </authorList>
    </citation>
    <scope>NUCLEOTIDE SEQUENCE [LARGE SCALE GENOMIC DNA]</scope>
</reference>
<dbReference type="RefSeq" id="YP_009124886.1">
    <property type="nucleotide sequence ID" value="NC_026590.1"/>
</dbReference>
<protein>
    <submittedName>
        <fullName evidence="1">Uncharacterized protein</fullName>
    </submittedName>
</protein>
<evidence type="ECO:0000313" key="2">
    <source>
        <dbReference type="Proteomes" id="UP000027491"/>
    </source>
</evidence>
<sequence>MRRCLARFLHRIANLVYDDECRENVDVLDEYGIQRCHIEIAGDDDHGFDLASNNLPQGWRLRVDEREV</sequence>
<dbReference type="GeneID" id="23679650"/>
<gene>
    <name evidence="1" type="primary">144</name>
    <name evidence="1" type="ORF">PBI_GAIA_144</name>
</gene>